<evidence type="ECO:0000256" key="1">
    <source>
        <dbReference type="ARBA" id="ARBA00005820"/>
    </source>
</evidence>
<evidence type="ECO:0000256" key="7">
    <source>
        <dbReference type="SAM" id="MobiDB-lite"/>
    </source>
</evidence>
<dbReference type="SUPFAM" id="SSF48452">
    <property type="entry name" value="TPR-like"/>
    <property type="match status" value="2"/>
</dbReference>
<feature type="compositionally biased region" description="Low complexity" evidence="7">
    <location>
        <begin position="258"/>
        <end position="270"/>
    </location>
</feature>
<dbReference type="Proteomes" id="UP001523369">
    <property type="component" value="Unassembled WGS sequence"/>
</dbReference>
<dbReference type="PANTHER" id="PTHR35807:SF1">
    <property type="entry name" value="TRANSCRIPTIONAL REGULATOR REDD"/>
    <property type="match status" value="1"/>
</dbReference>
<dbReference type="Pfam" id="PF13424">
    <property type="entry name" value="TPR_12"/>
    <property type="match status" value="1"/>
</dbReference>
<dbReference type="InterPro" id="IPR036388">
    <property type="entry name" value="WH-like_DNA-bd_sf"/>
</dbReference>
<dbReference type="InterPro" id="IPR005158">
    <property type="entry name" value="BTAD"/>
</dbReference>
<dbReference type="SUPFAM" id="SSF46894">
    <property type="entry name" value="C-terminal effector domain of the bipartite response regulators"/>
    <property type="match status" value="1"/>
</dbReference>
<dbReference type="InterPro" id="IPR011990">
    <property type="entry name" value="TPR-like_helical_dom_sf"/>
</dbReference>
<dbReference type="RefSeq" id="WP_253241519.1">
    <property type="nucleotide sequence ID" value="NZ_JAMYJR010000038.1"/>
</dbReference>
<keyword evidence="4" id="KW-0804">Transcription</keyword>
<evidence type="ECO:0000256" key="3">
    <source>
        <dbReference type="ARBA" id="ARBA00023125"/>
    </source>
</evidence>
<organism evidence="9 10">
    <name type="scientific">Paractinoplanes aksuensis</name>
    <dbReference type="NCBI Taxonomy" id="2939490"/>
    <lineage>
        <taxon>Bacteria</taxon>
        <taxon>Bacillati</taxon>
        <taxon>Actinomycetota</taxon>
        <taxon>Actinomycetes</taxon>
        <taxon>Micromonosporales</taxon>
        <taxon>Micromonosporaceae</taxon>
        <taxon>Paractinoplanes</taxon>
    </lineage>
</organism>
<evidence type="ECO:0000256" key="6">
    <source>
        <dbReference type="PROSITE-ProRule" id="PRU01091"/>
    </source>
</evidence>
<keyword evidence="3 6" id="KW-0238">DNA-binding</keyword>
<accession>A0ABT1DZX0</accession>
<dbReference type="InterPro" id="IPR036390">
    <property type="entry name" value="WH_DNA-bd_sf"/>
</dbReference>
<dbReference type="InterPro" id="IPR027417">
    <property type="entry name" value="P-loop_NTPase"/>
</dbReference>
<evidence type="ECO:0000256" key="4">
    <source>
        <dbReference type="ARBA" id="ARBA00023163"/>
    </source>
</evidence>
<protein>
    <submittedName>
        <fullName evidence="9">NB-ARC domain-containing protein</fullName>
    </submittedName>
</protein>
<comment type="similarity">
    <text evidence="1">Belongs to the AfsR/DnrI/RedD regulatory family.</text>
</comment>
<sequence>MLGPLQVRRQDEELDLGPRQQRLILALLLTGAGQPVGLGHIIELLWGQHPPSSAVNIVHRYIGALRRLLEPGLPARSPGRWLQGDANGYRMRVTADQLDLLTMRTLAALARSQAEAGHHAEALSHFQMALALWRGPCAGAADLGALDQPAFSVVDHECAELAREATDQGLRLNDIRSLLPALRRMAESRPWDEALQAQLLLALSADGHQAEAITLYQDVRSRLATELGVNPGDELRTAYQVVLRPDPVRSGQSDPRTASPAASSPIAGPAAPAMMLPAQIPAGPTHFAGRDDTRRRIFELIDDHDANRTSTPVLSIDGIPGIGKTTLAIHLAHQLATNYPDGQLYVDLHGFDPEPAVMPPAEALQGFLNALGIPDSDIPVSDFARAGLYRSILAGRRILIVLDNARNADQVRPLLPGTPGCLVLITSRLRLTGLATTHSAHLLTLGVLTLKEARDFLATRLGARTSADPEATDEIIERCGRLPLALAVVAGRALAHPDHRMSDIAEELRAEHGSLDGFMGDDLDNNLRAIFSWSYLLLSPDAAHLFRLLALQLGPDLTIPAIASLIGAPTPDARRLIGQLVRTGLLTEHAPGRYRTHDLIRAYAQELVHRHEDGPGRRQAVRRLMDHYQRTAYEANQLLMPLPGPGPLDVTDGVVTAELHTPREVMTWFTANWPALRAVVRRRLRDGDTTEAWQLVFSLLQFWQNEGVWHEGVALIRECLPAVVAAGDDLGRAHMSRALAGGLFLLGDYEAPPHLLHEALELYDTLGRTAEQTVAYRNLAYVSHALKNSEEAVKQAECALRLATSTANWREQTFSLFFIGDVYVQLGRLDDALSHLDQALLIAQEHADSYLLGLHDWSMADYHEATGDLAASLARRGRALESLRELGWLVSVVETHIAWGDTALTLGDQAGARAAWHEALELIGRRRLPQAAEVQARLTRLDQAADLNVSSS</sequence>
<dbReference type="EMBL" id="JAMYJR010000038">
    <property type="protein sequence ID" value="MCO8275455.1"/>
    <property type="molecule type" value="Genomic_DNA"/>
</dbReference>
<feature type="domain" description="OmpR/PhoB-type" evidence="8">
    <location>
        <begin position="1"/>
        <end position="93"/>
    </location>
</feature>
<evidence type="ECO:0000256" key="5">
    <source>
        <dbReference type="PROSITE-ProRule" id="PRU00339"/>
    </source>
</evidence>
<gene>
    <name evidence="9" type="ORF">M1L60_33220</name>
</gene>
<dbReference type="PANTHER" id="PTHR35807">
    <property type="entry name" value="TRANSCRIPTIONAL REGULATOR REDD-RELATED"/>
    <property type="match status" value="1"/>
</dbReference>
<dbReference type="SUPFAM" id="SSF46785">
    <property type="entry name" value="Winged helix' DNA-binding domain"/>
    <property type="match status" value="1"/>
</dbReference>
<name>A0ABT1DZX0_9ACTN</name>
<keyword evidence="10" id="KW-1185">Reference proteome</keyword>
<keyword evidence="2" id="KW-0805">Transcription regulation</keyword>
<reference evidence="9 10" key="1">
    <citation type="submission" date="2022-06" db="EMBL/GenBank/DDBJ databases">
        <title>New Species of the Genus Actinoplanes, ActinopZanes ferrugineus.</title>
        <authorList>
            <person name="Ding P."/>
        </authorList>
    </citation>
    <scope>NUCLEOTIDE SEQUENCE [LARGE SCALE GENOMIC DNA]</scope>
    <source>
        <strain evidence="9 10">TRM88003</strain>
    </source>
</reference>
<evidence type="ECO:0000313" key="9">
    <source>
        <dbReference type="EMBL" id="MCO8275455.1"/>
    </source>
</evidence>
<dbReference type="InterPro" id="IPR019734">
    <property type="entry name" value="TPR_rpt"/>
</dbReference>
<dbReference type="SMART" id="SM01043">
    <property type="entry name" value="BTAD"/>
    <property type="match status" value="1"/>
</dbReference>
<evidence type="ECO:0000256" key="2">
    <source>
        <dbReference type="ARBA" id="ARBA00023015"/>
    </source>
</evidence>
<dbReference type="PRINTS" id="PR00364">
    <property type="entry name" value="DISEASERSIST"/>
</dbReference>
<dbReference type="Gene3D" id="1.10.10.10">
    <property type="entry name" value="Winged helix-like DNA-binding domain superfamily/Winged helix DNA-binding domain"/>
    <property type="match status" value="1"/>
</dbReference>
<comment type="caution">
    <text evidence="9">The sequence shown here is derived from an EMBL/GenBank/DDBJ whole genome shotgun (WGS) entry which is preliminary data.</text>
</comment>
<dbReference type="InterPro" id="IPR001867">
    <property type="entry name" value="OmpR/PhoB-type_DNA-bd"/>
</dbReference>
<feature type="DNA-binding region" description="OmpR/PhoB-type" evidence="6">
    <location>
        <begin position="1"/>
        <end position="93"/>
    </location>
</feature>
<dbReference type="PROSITE" id="PS51755">
    <property type="entry name" value="OMPR_PHOB"/>
    <property type="match status" value="1"/>
</dbReference>
<dbReference type="Gene3D" id="1.25.40.10">
    <property type="entry name" value="Tetratricopeptide repeat domain"/>
    <property type="match status" value="2"/>
</dbReference>
<evidence type="ECO:0000313" key="10">
    <source>
        <dbReference type="Proteomes" id="UP001523369"/>
    </source>
</evidence>
<dbReference type="SMART" id="SM00862">
    <property type="entry name" value="Trans_reg_C"/>
    <property type="match status" value="1"/>
</dbReference>
<feature type="repeat" description="TPR" evidence="5">
    <location>
        <begin position="813"/>
        <end position="846"/>
    </location>
</feature>
<dbReference type="Pfam" id="PF03704">
    <property type="entry name" value="BTAD"/>
    <property type="match status" value="1"/>
</dbReference>
<keyword evidence="5" id="KW-0802">TPR repeat</keyword>
<dbReference type="SUPFAM" id="SSF52540">
    <property type="entry name" value="P-loop containing nucleoside triphosphate hydrolases"/>
    <property type="match status" value="1"/>
</dbReference>
<proteinExistence type="inferred from homology"/>
<feature type="region of interest" description="Disordered" evidence="7">
    <location>
        <begin position="246"/>
        <end position="270"/>
    </location>
</feature>
<dbReference type="InterPro" id="IPR016032">
    <property type="entry name" value="Sig_transdc_resp-reg_C-effctor"/>
</dbReference>
<dbReference type="SMART" id="SM00028">
    <property type="entry name" value="TPR"/>
    <property type="match status" value="4"/>
</dbReference>
<dbReference type="Gene3D" id="3.40.50.300">
    <property type="entry name" value="P-loop containing nucleotide triphosphate hydrolases"/>
    <property type="match status" value="1"/>
</dbReference>
<dbReference type="PROSITE" id="PS50005">
    <property type="entry name" value="TPR"/>
    <property type="match status" value="1"/>
</dbReference>
<dbReference type="InterPro" id="IPR051677">
    <property type="entry name" value="AfsR-DnrI-RedD_regulator"/>
</dbReference>
<evidence type="ECO:0000259" key="8">
    <source>
        <dbReference type="PROSITE" id="PS51755"/>
    </source>
</evidence>